<feature type="chain" id="PRO_5020628288" description="Secreted protein" evidence="1">
    <location>
        <begin position="27"/>
        <end position="141"/>
    </location>
</feature>
<accession>A0A4U0NWM3</accession>
<evidence type="ECO:0000313" key="3">
    <source>
        <dbReference type="Proteomes" id="UP000308697"/>
    </source>
</evidence>
<evidence type="ECO:0000256" key="1">
    <source>
        <dbReference type="SAM" id="SignalP"/>
    </source>
</evidence>
<gene>
    <name evidence="2" type="ORF">FCH28_03090</name>
</gene>
<feature type="signal peptide" evidence="1">
    <location>
        <begin position="1"/>
        <end position="26"/>
    </location>
</feature>
<keyword evidence="1" id="KW-0732">Signal</keyword>
<comment type="caution">
    <text evidence="2">The sequence shown here is derived from an EMBL/GenBank/DDBJ whole genome shotgun (WGS) entry which is preliminary data.</text>
</comment>
<dbReference type="Proteomes" id="UP000308697">
    <property type="component" value="Unassembled WGS sequence"/>
</dbReference>
<protein>
    <recommendedName>
        <fullName evidence="4">Secreted protein</fullName>
    </recommendedName>
</protein>
<organism evidence="2 3">
    <name type="scientific">Streptomyces piniterrae</name>
    <dbReference type="NCBI Taxonomy" id="2571125"/>
    <lineage>
        <taxon>Bacteria</taxon>
        <taxon>Bacillati</taxon>
        <taxon>Actinomycetota</taxon>
        <taxon>Actinomycetes</taxon>
        <taxon>Kitasatosporales</taxon>
        <taxon>Streptomycetaceae</taxon>
        <taxon>Streptomyces</taxon>
    </lineage>
</organism>
<keyword evidence="3" id="KW-1185">Reference proteome</keyword>
<evidence type="ECO:0000313" key="2">
    <source>
        <dbReference type="EMBL" id="TJZ59123.1"/>
    </source>
</evidence>
<reference evidence="2 3" key="1">
    <citation type="submission" date="2019-04" db="EMBL/GenBank/DDBJ databases">
        <title>Streptomyces piniterrae sp. nov., a heliquinomycin-producing actinomycete isolated from rhizosphere soil of Pinus yunnanensis.</title>
        <authorList>
            <person name="Zhuang X."/>
            <person name="Zhao J."/>
        </authorList>
    </citation>
    <scope>NUCLEOTIDE SEQUENCE [LARGE SCALE GENOMIC DNA]</scope>
    <source>
        <strain evidence="3">jys28</strain>
    </source>
</reference>
<sequence length="141" mass="14762">MIRRTSLAAAACAAVGFSLLTVPAHAAGTEATPAHASQKVASGSDHVKCTTLSKGQLCIAMNSRPQSIDVFYTKKGGSNIKAQLGYRMNGSSSYDRLETISDGDRATSTWKMSWPCKSAVGLIKVQGQGTFETPSATFPGC</sequence>
<dbReference type="AlphaFoldDB" id="A0A4U0NWM3"/>
<evidence type="ECO:0008006" key="4">
    <source>
        <dbReference type="Google" id="ProtNLM"/>
    </source>
</evidence>
<dbReference type="OrthoDB" id="4223625at2"/>
<name>A0A4U0NWM3_9ACTN</name>
<dbReference type="RefSeq" id="WP_136738075.1">
    <property type="nucleotide sequence ID" value="NZ_SUMB01000001.1"/>
</dbReference>
<proteinExistence type="predicted"/>
<dbReference type="EMBL" id="SUMB01000001">
    <property type="protein sequence ID" value="TJZ59123.1"/>
    <property type="molecule type" value="Genomic_DNA"/>
</dbReference>